<evidence type="ECO:0000256" key="1">
    <source>
        <dbReference type="SAM" id="MobiDB-lite"/>
    </source>
</evidence>
<sequence length="428" mass="49742">MGNRIFHRHTESEVACRGQHIPRKIRYAGKWRDGRKYNGFLDDVGEERRGDVKFSVDFDQMHFMLTAKYCRLKWTEESLEKITSTIVFEGNCTRLYLARRRGPECAAAAATAPYNNRGKDVNDYNNYETCERDENEREIMQDGKKDRYLRGEKYTNDSLPNAANRSSYWRLRDGEGLQLLCRIRKIKVVSGSPHRHLFKIPGWLSTRKQTFELSVLKPEELDNLIKVALEMKGSGLDIDNRGERNRGKWRRLSSRSPLHYSSSGTKNATDIDSNIFGSGSGNERIVNRRWSHSYQQREKKGIEKEEKEEEKERIRRQQKQIQLLHANAPPVLRPIAKICLEYIGQHFMFTMGKFLPIHAAETLAFQVNLKEVSRKFRKKKTIIPVPPCGDFKTLLAEKILSPSLCNNHCKDRDDNDAILCQNSCQKTR</sequence>
<reference evidence="2" key="1">
    <citation type="submission" date="2021-01" db="EMBL/GenBank/DDBJ databases">
        <authorList>
            <person name="Corre E."/>
            <person name="Pelletier E."/>
            <person name="Niang G."/>
            <person name="Scheremetjew M."/>
            <person name="Finn R."/>
            <person name="Kale V."/>
            <person name="Holt S."/>
            <person name="Cochrane G."/>
            <person name="Meng A."/>
            <person name="Brown T."/>
            <person name="Cohen L."/>
        </authorList>
    </citation>
    <scope>NUCLEOTIDE SEQUENCE</scope>
    <source>
        <strain evidence="2">CCMP1258.1</strain>
    </source>
</reference>
<evidence type="ECO:0000313" key="2">
    <source>
        <dbReference type="EMBL" id="CAD9577898.1"/>
    </source>
</evidence>
<feature type="region of interest" description="Disordered" evidence="1">
    <location>
        <begin position="287"/>
        <end position="313"/>
    </location>
</feature>
<accession>A0A7S2KK78</accession>
<dbReference type="AlphaFoldDB" id="A0A7S2KK78"/>
<gene>
    <name evidence="2" type="ORF">BIGN1055_LOCUS517</name>
</gene>
<feature type="region of interest" description="Disordered" evidence="1">
    <location>
        <begin position="239"/>
        <end position="266"/>
    </location>
</feature>
<proteinExistence type="predicted"/>
<name>A0A7S2KK78_BIGNA</name>
<organism evidence="2">
    <name type="scientific">Bigelowiella natans</name>
    <name type="common">Pedinomonas minutissima</name>
    <name type="synonym">Chlorarachnion sp. (strain CCMP621)</name>
    <dbReference type="NCBI Taxonomy" id="227086"/>
    <lineage>
        <taxon>Eukaryota</taxon>
        <taxon>Sar</taxon>
        <taxon>Rhizaria</taxon>
        <taxon>Cercozoa</taxon>
        <taxon>Chlorarachniophyceae</taxon>
        <taxon>Bigelowiella</taxon>
    </lineage>
</organism>
<feature type="compositionally biased region" description="Low complexity" evidence="1">
    <location>
        <begin position="254"/>
        <end position="263"/>
    </location>
</feature>
<dbReference type="EMBL" id="HBHA01000791">
    <property type="protein sequence ID" value="CAD9577898.1"/>
    <property type="molecule type" value="Transcribed_RNA"/>
</dbReference>
<feature type="compositionally biased region" description="Basic and acidic residues" evidence="1">
    <location>
        <begin position="295"/>
        <end position="313"/>
    </location>
</feature>
<protein>
    <submittedName>
        <fullName evidence="2">Uncharacterized protein</fullName>
    </submittedName>
</protein>